<accession>A0A9Q1CNN3</accession>
<reference evidence="3" key="1">
    <citation type="submission" date="2021-10" db="EMBL/GenBank/DDBJ databases">
        <title>Tropical sea cucumber genome reveals ecological adaptation and Cuvierian tubules defense mechanism.</title>
        <authorList>
            <person name="Chen T."/>
        </authorList>
    </citation>
    <scope>NUCLEOTIDE SEQUENCE</scope>
    <source>
        <strain evidence="3">Nanhai2018</strain>
        <tissue evidence="3">Muscle</tissue>
    </source>
</reference>
<dbReference type="PANTHER" id="PTHR46601">
    <property type="entry name" value="ULP_PROTEASE DOMAIN-CONTAINING PROTEIN"/>
    <property type="match status" value="1"/>
</dbReference>
<sequence length="690" mass="79506">MAKSRAAIQAAYRAHKKQKMGEAAYLQAERKRVKQYYVPIGQLPRHKQKQRREDNLLRVRLHRERKKKESCKAKEKGEQELVQIQGQEFGGQNREEESDDSAISEGESEVSGKMIMKMPYKYPQSRKVQTRKRTSRALSRAHRRIADLEKKLKASKRLTKKISKRCERAVRKIKGASAPPRSDTPRSKVTAQLKQAGFSPRSVPQKFKRQLQFSQAIVDEVRYSSAKLKKQNDKKVLNRIISGKVIKKYRLISLTKKSLGIDRRALARVNSKNVGHIIRGPKQQRTAWVKLQNEVLTFLEREDNSRVMPGKKDACKSGHSEQKTQIRVLNDYLNNLYQKYRSENPDKKYISYSAFKRVRQRNPHIKLVNYTARNTSLCQKHQNLSLMLKALATKSPGLSSKTPDDFAAKYDDVAVEIMLNKLLENEAAQNIDFDVWKRTPTESGQKKTKLFHSVLGKVEFVNSFQQTMREFRDHVVRVKTQCDATHKCKDSLPKDECVVQMDFAENYTCVPLEEVQSGYWNQESVTLHPTVIYYRDTESNTLKHHSYVAVSDDRGHNTSTIKAILDSLVPRVTKLAPDIKRIHYWTDSPTAQYRNKTIFSIVADHHTIFDGIYATWNYFESGHGKGPCDGVGGTVKRLADDAVKRGAVIQNANDFYSWAVQEREKTGIEYFFVSKDQCTRRNDKQEVVCS</sequence>
<evidence type="ECO:0000256" key="2">
    <source>
        <dbReference type="SAM" id="MobiDB-lite"/>
    </source>
</evidence>
<comment type="caution">
    <text evidence="3">The sequence shown here is derived from an EMBL/GenBank/DDBJ whole genome shotgun (WGS) entry which is preliminary data.</text>
</comment>
<feature type="region of interest" description="Disordered" evidence="2">
    <location>
        <begin position="64"/>
        <end position="109"/>
    </location>
</feature>
<organism evidence="3 4">
    <name type="scientific">Holothuria leucospilota</name>
    <name type="common">Black long sea cucumber</name>
    <name type="synonym">Mertensiothuria leucospilota</name>
    <dbReference type="NCBI Taxonomy" id="206669"/>
    <lineage>
        <taxon>Eukaryota</taxon>
        <taxon>Metazoa</taxon>
        <taxon>Echinodermata</taxon>
        <taxon>Eleutherozoa</taxon>
        <taxon>Echinozoa</taxon>
        <taxon>Holothuroidea</taxon>
        <taxon>Aspidochirotacea</taxon>
        <taxon>Aspidochirotida</taxon>
        <taxon>Holothuriidae</taxon>
        <taxon>Holothuria</taxon>
    </lineage>
</organism>
<evidence type="ECO:0000313" key="4">
    <source>
        <dbReference type="Proteomes" id="UP001152320"/>
    </source>
</evidence>
<protein>
    <submittedName>
        <fullName evidence="3">Uncharacterized protein</fullName>
    </submittedName>
</protein>
<keyword evidence="1" id="KW-0175">Coiled coil</keyword>
<evidence type="ECO:0000313" key="3">
    <source>
        <dbReference type="EMBL" id="KAJ8048235.1"/>
    </source>
</evidence>
<dbReference type="PANTHER" id="PTHR46601:SF1">
    <property type="entry name" value="ADF-H DOMAIN-CONTAINING PROTEIN"/>
    <property type="match status" value="1"/>
</dbReference>
<dbReference type="AlphaFoldDB" id="A0A9Q1CNN3"/>
<feature type="coiled-coil region" evidence="1">
    <location>
        <begin position="131"/>
        <end position="165"/>
    </location>
</feature>
<dbReference type="EMBL" id="JAIZAY010000001">
    <property type="protein sequence ID" value="KAJ8048235.1"/>
    <property type="molecule type" value="Genomic_DNA"/>
</dbReference>
<feature type="compositionally biased region" description="Basic and acidic residues" evidence="2">
    <location>
        <begin position="70"/>
        <end position="79"/>
    </location>
</feature>
<keyword evidence="4" id="KW-1185">Reference proteome</keyword>
<gene>
    <name evidence="3" type="ORF">HOLleu_00469</name>
</gene>
<feature type="compositionally biased region" description="Acidic residues" evidence="2">
    <location>
        <begin position="96"/>
        <end position="108"/>
    </location>
</feature>
<name>A0A9Q1CNN3_HOLLE</name>
<dbReference type="OrthoDB" id="10068393at2759"/>
<dbReference type="Proteomes" id="UP001152320">
    <property type="component" value="Chromosome 1"/>
</dbReference>
<proteinExistence type="predicted"/>
<evidence type="ECO:0000256" key="1">
    <source>
        <dbReference type="SAM" id="Coils"/>
    </source>
</evidence>